<dbReference type="Proteomes" id="UP000708208">
    <property type="component" value="Unassembled WGS sequence"/>
</dbReference>
<keyword evidence="1" id="KW-0812">Transmembrane</keyword>
<keyword evidence="1" id="KW-1133">Transmembrane helix</keyword>
<dbReference type="EMBL" id="CAJVCH010129802">
    <property type="protein sequence ID" value="CAG7726030.1"/>
    <property type="molecule type" value="Genomic_DNA"/>
</dbReference>
<reference evidence="2" key="1">
    <citation type="submission" date="2021-06" db="EMBL/GenBank/DDBJ databases">
        <authorList>
            <person name="Hodson N. C."/>
            <person name="Mongue J. A."/>
            <person name="Jaron S. K."/>
        </authorList>
    </citation>
    <scope>NUCLEOTIDE SEQUENCE</scope>
</reference>
<name>A0A8J2JT29_9HEXA</name>
<evidence type="ECO:0000313" key="3">
    <source>
        <dbReference type="Proteomes" id="UP000708208"/>
    </source>
</evidence>
<keyword evidence="3" id="KW-1185">Reference proteome</keyword>
<keyword evidence="1" id="KW-0472">Membrane</keyword>
<comment type="caution">
    <text evidence="2">The sequence shown here is derived from an EMBL/GenBank/DDBJ whole genome shotgun (WGS) entry which is preliminary data.</text>
</comment>
<dbReference type="AlphaFoldDB" id="A0A8J2JT29"/>
<evidence type="ECO:0000256" key="1">
    <source>
        <dbReference type="SAM" id="Phobius"/>
    </source>
</evidence>
<evidence type="ECO:0000313" key="2">
    <source>
        <dbReference type="EMBL" id="CAG7726030.1"/>
    </source>
</evidence>
<feature type="transmembrane region" description="Helical" evidence="1">
    <location>
        <begin position="53"/>
        <end position="75"/>
    </location>
</feature>
<organism evidence="2 3">
    <name type="scientific">Allacma fusca</name>
    <dbReference type="NCBI Taxonomy" id="39272"/>
    <lineage>
        <taxon>Eukaryota</taxon>
        <taxon>Metazoa</taxon>
        <taxon>Ecdysozoa</taxon>
        <taxon>Arthropoda</taxon>
        <taxon>Hexapoda</taxon>
        <taxon>Collembola</taxon>
        <taxon>Symphypleona</taxon>
        <taxon>Sminthuridae</taxon>
        <taxon>Allacma</taxon>
    </lineage>
</organism>
<proteinExistence type="predicted"/>
<gene>
    <name evidence="2" type="ORF">AFUS01_LOCUS14961</name>
</gene>
<sequence>MLEFTADLKIWIPSQETTISFLWDFGNENPIKALINRSKEFGKKLNYHKKRTLYQLNVPIRVVGTAGVISFLYFLGVENPKSLNPRSV</sequence>
<accession>A0A8J2JT29</accession>
<protein>
    <submittedName>
        <fullName evidence="2">Uncharacterized protein</fullName>
    </submittedName>
</protein>